<proteinExistence type="predicted"/>
<name>A0ABX2N6D0_9SPHN</name>
<organism evidence="1 2">
    <name type="scientific">Parasphingorhabdus flavimaris</name>
    <dbReference type="NCBI Taxonomy" id="266812"/>
    <lineage>
        <taxon>Bacteria</taxon>
        <taxon>Pseudomonadati</taxon>
        <taxon>Pseudomonadota</taxon>
        <taxon>Alphaproteobacteria</taxon>
        <taxon>Sphingomonadales</taxon>
        <taxon>Sphingomonadaceae</taxon>
        <taxon>Parasphingorhabdus</taxon>
    </lineage>
</organism>
<dbReference type="InterPro" id="IPR023214">
    <property type="entry name" value="HAD_sf"/>
</dbReference>
<dbReference type="Gene3D" id="3.40.50.1000">
    <property type="entry name" value="HAD superfamily/HAD-like"/>
    <property type="match status" value="1"/>
</dbReference>
<gene>
    <name evidence="1" type="ORF">HUO14_15410</name>
</gene>
<dbReference type="PROSITE" id="PS51257">
    <property type="entry name" value="PROKAR_LIPOPROTEIN"/>
    <property type="match status" value="1"/>
</dbReference>
<dbReference type="Proteomes" id="UP000652427">
    <property type="component" value="Unassembled WGS sequence"/>
</dbReference>
<comment type="caution">
    <text evidence="1">The sequence shown here is derived from an EMBL/GenBank/DDBJ whole genome shotgun (WGS) entry which is preliminary data.</text>
</comment>
<protein>
    <recommendedName>
        <fullName evidence="3">Acid phosphatase</fullName>
    </recommendedName>
</protein>
<sequence>MSRIGPIFLTLSVSTLLSGCVAALLPLAAVGGLAKNQIDRTKAKRELVASGAIDLARKSGSVTVGPGRSAGEPSPVAGKIFSGKGGAYEMAEVDLDGDAANYISRFFQPVGPDGSPYAAFAAYALTQSAKLEAGEGVESVVLVPRVDIFKPQTIGCAGKPLAVAIDLDDMTGRDWTESETLYRQNGLIEVLTSLRAAEISVIWLSDQPASASATISAILGDAGFSQPESDDFLFLDRGGEDRKQVRRWDAARNYCIVAMAGDDRADFDELYDYLRDPDGAITLENMFDNGWFLTPPPLVEANEPANATPVEKEG</sequence>
<accession>A0ABX2N6D0</accession>
<evidence type="ECO:0008006" key="3">
    <source>
        <dbReference type="Google" id="ProtNLM"/>
    </source>
</evidence>
<evidence type="ECO:0000313" key="2">
    <source>
        <dbReference type="Proteomes" id="UP000652427"/>
    </source>
</evidence>
<dbReference type="EMBL" id="JABWMH010000005">
    <property type="protein sequence ID" value="NVD29286.1"/>
    <property type="molecule type" value="Genomic_DNA"/>
</dbReference>
<reference evidence="1 2" key="1">
    <citation type="submission" date="2020-06" db="EMBL/GenBank/DDBJ databases">
        <authorList>
            <person name="Kim S.-J."/>
            <person name="Park S.-J."/>
        </authorList>
    </citation>
    <scope>NUCLEOTIDE SEQUENCE [LARGE SCALE GENOMIC DNA]</scope>
    <source>
        <strain evidence="1 2">SW-151</strain>
    </source>
</reference>
<evidence type="ECO:0000313" key="1">
    <source>
        <dbReference type="EMBL" id="NVD29286.1"/>
    </source>
</evidence>
<dbReference type="RefSeq" id="WP_176280731.1">
    <property type="nucleotide sequence ID" value="NZ_JABWMH010000005.1"/>
</dbReference>
<keyword evidence="2" id="KW-1185">Reference proteome</keyword>